<sequence>MFFLSSHNNYRKKQAILTVNENAGQIGDQLLGPTAPRDRMPIEPLSRQTHCRNGSIVHIVNSGIRVNE</sequence>
<name>A0A016UZQ1_9BILA</name>
<evidence type="ECO:0000313" key="1">
    <source>
        <dbReference type="EMBL" id="EYC20277.1"/>
    </source>
</evidence>
<accession>A0A016UZQ1</accession>
<protein>
    <submittedName>
        <fullName evidence="1">Uncharacterized protein</fullName>
    </submittedName>
</protein>
<proteinExistence type="predicted"/>
<comment type="caution">
    <text evidence="1">The sequence shown here is derived from an EMBL/GenBank/DDBJ whole genome shotgun (WGS) entry which is preliminary data.</text>
</comment>
<dbReference type="EMBL" id="JARK01001358">
    <property type="protein sequence ID" value="EYC20277.1"/>
    <property type="molecule type" value="Genomic_DNA"/>
</dbReference>
<gene>
    <name evidence="1" type="primary">Acey_s0022.g545</name>
    <name evidence="1" type="ORF">Y032_0022g545</name>
</gene>
<dbReference type="Proteomes" id="UP000024635">
    <property type="component" value="Unassembled WGS sequence"/>
</dbReference>
<organism evidence="1 2">
    <name type="scientific">Ancylostoma ceylanicum</name>
    <dbReference type="NCBI Taxonomy" id="53326"/>
    <lineage>
        <taxon>Eukaryota</taxon>
        <taxon>Metazoa</taxon>
        <taxon>Ecdysozoa</taxon>
        <taxon>Nematoda</taxon>
        <taxon>Chromadorea</taxon>
        <taxon>Rhabditida</taxon>
        <taxon>Rhabditina</taxon>
        <taxon>Rhabditomorpha</taxon>
        <taxon>Strongyloidea</taxon>
        <taxon>Ancylostomatidae</taxon>
        <taxon>Ancylostomatinae</taxon>
        <taxon>Ancylostoma</taxon>
    </lineage>
</organism>
<dbReference type="AlphaFoldDB" id="A0A016UZQ1"/>
<keyword evidence="2" id="KW-1185">Reference proteome</keyword>
<evidence type="ECO:0000313" key="2">
    <source>
        <dbReference type="Proteomes" id="UP000024635"/>
    </source>
</evidence>
<reference evidence="2" key="1">
    <citation type="journal article" date="2015" name="Nat. Genet.">
        <title>The genome and transcriptome of the zoonotic hookworm Ancylostoma ceylanicum identify infection-specific gene families.</title>
        <authorList>
            <person name="Schwarz E.M."/>
            <person name="Hu Y."/>
            <person name="Antoshechkin I."/>
            <person name="Miller M.M."/>
            <person name="Sternberg P.W."/>
            <person name="Aroian R.V."/>
        </authorList>
    </citation>
    <scope>NUCLEOTIDE SEQUENCE</scope>
    <source>
        <strain evidence="2">HY135</strain>
    </source>
</reference>